<reference evidence="5 6" key="1">
    <citation type="submission" date="2018-08" db="EMBL/GenBank/DDBJ databases">
        <title>Sequencing the genomes of 1000 actinobacteria strains.</title>
        <authorList>
            <person name="Klenk H.-P."/>
        </authorList>
    </citation>
    <scope>NUCLEOTIDE SEQUENCE [LARGE SCALE GENOMIC DNA]</scope>
    <source>
        <strain evidence="5 6">DSM 44099</strain>
    </source>
</reference>
<dbReference type="AlphaFoldDB" id="A0A3D9ZX54"/>
<evidence type="ECO:0000313" key="6">
    <source>
        <dbReference type="Proteomes" id="UP000256913"/>
    </source>
</evidence>
<dbReference type="GO" id="GO:0005737">
    <property type="term" value="C:cytoplasm"/>
    <property type="evidence" value="ECO:0007669"/>
    <property type="project" value="TreeGrafter"/>
</dbReference>
<keyword evidence="6" id="KW-1185">Reference proteome</keyword>
<dbReference type="Gene3D" id="3.40.50.880">
    <property type="match status" value="1"/>
</dbReference>
<sequence length="235" mass="24365">MANVLIVLSGARVWTQTDGTQHPTGFWGEEFTAPHRVLSDAGVAITIATPGGRVPVVDARSLTVEANFGDAEKAAEVADYLEATSHLLAAPVRLEDVNPADFDAVLVPGGHGPMQDLAVNPDMGRVLATLLPDPTKVVAALCHGQASFLSAGNPDGSWLFKGRTLTGFSDDEERQAGLADNAPWLLESRLRAGGAAYESGPAWGTYVVVDGNLITGQNPASGEAVAEAVVKALAS</sequence>
<evidence type="ECO:0000256" key="3">
    <source>
        <dbReference type="ARBA" id="ARBA00038493"/>
    </source>
</evidence>
<keyword evidence="2" id="KW-0456">Lyase</keyword>
<evidence type="ECO:0000256" key="2">
    <source>
        <dbReference type="ARBA" id="ARBA00023239"/>
    </source>
</evidence>
<gene>
    <name evidence="5" type="ORF">DFJ67_7878</name>
</gene>
<dbReference type="OrthoDB" id="9792284at2"/>
<evidence type="ECO:0000259" key="4">
    <source>
        <dbReference type="Pfam" id="PF01965"/>
    </source>
</evidence>
<proteinExistence type="inferred from homology"/>
<comment type="caution">
    <text evidence="5">The sequence shown here is derived from an EMBL/GenBank/DDBJ whole genome shotgun (WGS) entry which is preliminary data.</text>
</comment>
<dbReference type="Pfam" id="PF01965">
    <property type="entry name" value="DJ-1_PfpI"/>
    <property type="match status" value="1"/>
</dbReference>
<keyword evidence="1" id="KW-0346">Stress response</keyword>
<dbReference type="PANTHER" id="PTHR48094">
    <property type="entry name" value="PROTEIN/NUCLEIC ACID DEGLYCASE DJ-1-RELATED"/>
    <property type="match status" value="1"/>
</dbReference>
<comment type="similarity">
    <text evidence="3">Belongs to the peptidase C56 family. HSP31-like subfamily.</text>
</comment>
<feature type="domain" description="DJ-1/PfpI" evidence="4">
    <location>
        <begin position="29"/>
        <end position="231"/>
    </location>
</feature>
<dbReference type="GO" id="GO:0006508">
    <property type="term" value="P:proteolysis"/>
    <property type="evidence" value="ECO:0007669"/>
    <property type="project" value="UniProtKB-KW"/>
</dbReference>
<keyword evidence="5" id="KW-0645">Protease</keyword>
<dbReference type="PANTHER" id="PTHR48094:SF11">
    <property type="entry name" value="GLUTATHIONE-INDEPENDENT GLYOXALASE HSP31-RELATED"/>
    <property type="match status" value="1"/>
</dbReference>
<organism evidence="5 6">
    <name type="scientific">Asanoa ferruginea</name>
    <dbReference type="NCBI Taxonomy" id="53367"/>
    <lineage>
        <taxon>Bacteria</taxon>
        <taxon>Bacillati</taxon>
        <taxon>Actinomycetota</taxon>
        <taxon>Actinomycetes</taxon>
        <taxon>Micromonosporales</taxon>
        <taxon>Micromonosporaceae</taxon>
        <taxon>Asanoa</taxon>
    </lineage>
</organism>
<dbReference type="SUPFAM" id="SSF52317">
    <property type="entry name" value="Class I glutamine amidotransferase-like"/>
    <property type="match status" value="1"/>
</dbReference>
<protein>
    <submittedName>
        <fullName evidence="5">Putative intracellular protease/amidase</fullName>
    </submittedName>
</protein>
<dbReference type="RefSeq" id="WP_116074277.1">
    <property type="nucleotide sequence ID" value="NZ_BONB01000021.1"/>
</dbReference>
<dbReference type="GO" id="GO:0019172">
    <property type="term" value="F:glyoxalase III activity"/>
    <property type="evidence" value="ECO:0007669"/>
    <property type="project" value="TreeGrafter"/>
</dbReference>
<dbReference type="InterPro" id="IPR002818">
    <property type="entry name" value="DJ-1/PfpI"/>
</dbReference>
<evidence type="ECO:0000313" key="5">
    <source>
        <dbReference type="EMBL" id="REG01789.1"/>
    </source>
</evidence>
<dbReference type="InterPro" id="IPR050325">
    <property type="entry name" value="Prot/Nucl_acid_deglycase"/>
</dbReference>
<dbReference type="EMBL" id="QUMQ01000001">
    <property type="protein sequence ID" value="REG01789.1"/>
    <property type="molecule type" value="Genomic_DNA"/>
</dbReference>
<dbReference type="GO" id="GO:0008233">
    <property type="term" value="F:peptidase activity"/>
    <property type="evidence" value="ECO:0007669"/>
    <property type="project" value="UniProtKB-KW"/>
</dbReference>
<evidence type="ECO:0000256" key="1">
    <source>
        <dbReference type="ARBA" id="ARBA00023016"/>
    </source>
</evidence>
<accession>A0A3D9ZX54</accession>
<name>A0A3D9ZX54_9ACTN</name>
<keyword evidence="5" id="KW-0378">Hydrolase</keyword>
<dbReference type="CDD" id="cd03141">
    <property type="entry name" value="GATase1_Hsp31_like"/>
    <property type="match status" value="1"/>
</dbReference>
<dbReference type="Proteomes" id="UP000256913">
    <property type="component" value="Unassembled WGS sequence"/>
</dbReference>
<dbReference type="InterPro" id="IPR029062">
    <property type="entry name" value="Class_I_gatase-like"/>
</dbReference>
<dbReference type="GO" id="GO:0019243">
    <property type="term" value="P:methylglyoxal catabolic process to D-lactate via S-lactoyl-glutathione"/>
    <property type="evidence" value="ECO:0007669"/>
    <property type="project" value="TreeGrafter"/>
</dbReference>